<accession>A0ABU6BPM2</accession>
<sequence>MRPKRHAPAAARTIQHQPVEQQRGTSTQRGYGYRWQQARAGYLRKHPLCAECERQGRVEPATDLDHVKPHCGDDVLFWDRDNWQGLCHPCHSRKTAAEDGGFGNARR</sequence>
<evidence type="ECO:0000259" key="6">
    <source>
        <dbReference type="SMART" id="SM00507"/>
    </source>
</evidence>
<feature type="domain" description="HNH nuclease" evidence="6">
    <location>
        <begin position="37"/>
        <end position="92"/>
    </location>
</feature>
<keyword evidence="1" id="KW-0540">Nuclease</keyword>
<evidence type="ECO:0000256" key="4">
    <source>
        <dbReference type="ARBA" id="ARBA00040194"/>
    </source>
</evidence>
<comment type="caution">
    <text evidence="7">The sequence shown here is derived from an EMBL/GenBank/DDBJ whole genome shotgun (WGS) entry which is preliminary data.</text>
</comment>
<dbReference type="Proteomes" id="UP001336015">
    <property type="component" value="Unassembled WGS sequence"/>
</dbReference>
<dbReference type="GO" id="GO:0004519">
    <property type="term" value="F:endonuclease activity"/>
    <property type="evidence" value="ECO:0007669"/>
    <property type="project" value="UniProtKB-KW"/>
</dbReference>
<dbReference type="Gene3D" id="1.10.30.50">
    <property type="match status" value="1"/>
</dbReference>
<keyword evidence="7" id="KW-0255">Endonuclease</keyword>
<reference evidence="7 8" key="1">
    <citation type="journal article" date="2023" name="Int J Dairy Technol">
        <title>Genome based analysis of Pseudomonas paracarnis RQ057, a strain responsible for blue discoloration spoilage in processed cheese.</title>
        <authorList>
            <person name="Rodrigues Rd.S."/>
            <person name="Machado S.G."/>
            <person name="de Carvalho A.F."/>
            <person name="Nero L.A."/>
        </authorList>
    </citation>
    <scope>NUCLEOTIDE SEQUENCE [LARGE SCALE GENOMIC DNA]</scope>
    <source>
        <strain evidence="7 8">RQ057</strain>
    </source>
</reference>
<evidence type="ECO:0000313" key="7">
    <source>
        <dbReference type="EMBL" id="MEB3781988.1"/>
    </source>
</evidence>
<keyword evidence="2" id="KW-0378">Hydrolase</keyword>
<evidence type="ECO:0000313" key="8">
    <source>
        <dbReference type="Proteomes" id="UP001336015"/>
    </source>
</evidence>
<evidence type="ECO:0000256" key="1">
    <source>
        <dbReference type="ARBA" id="ARBA00022722"/>
    </source>
</evidence>
<dbReference type="CDD" id="cd00085">
    <property type="entry name" value="HNHc"/>
    <property type="match status" value="1"/>
</dbReference>
<feature type="region of interest" description="Disordered" evidence="5">
    <location>
        <begin position="1"/>
        <end position="31"/>
    </location>
</feature>
<keyword evidence="8" id="KW-1185">Reference proteome</keyword>
<gene>
    <name evidence="7" type="ORF">LLW09_05350</name>
</gene>
<evidence type="ECO:0000256" key="5">
    <source>
        <dbReference type="SAM" id="MobiDB-lite"/>
    </source>
</evidence>
<evidence type="ECO:0000256" key="3">
    <source>
        <dbReference type="ARBA" id="ARBA00038412"/>
    </source>
</evidence>
<proteinExistence type="inferred from homology"/>
<dbReference type="Pfam" id="PF01844">
    <property type="entry name" value="HNH"/>
    <property type="match status" value="1"/>
</dbReference>
<dbReference type="PANTHER" id="PTHR41286:SF1">
    <property type="entry name" value="HNH NUCLEASE YAJD-RELATED"/>
    <property type="match status" value="1"/>
</dbReference>
<protein>
    <recommendedName>
        <fullName evidence="4">Putative HNH nuclease YajD</fullName>
    </recommendedName>
</protein>
<dbReference type="EMBL" id="JAJGWQ010000002">
    <property type="protein sequence ID" value="MEB3781988.1"/>
    <property type="molecule type" value="Genomic_DNA"/>
</dbReference>
<dbReference type="PANTHER" id="PTHR41286">
    <property type="entry name" value="HNH NUCLEASE YAJD-RELATED"/>
    <property type="match status" value="1"/>
</dbReference>
<dbReference type="SMART" id="SM00507">
    <property type="entry name" value="HNHc"/>
    <property type="match status" value="1"/>
</dbReference>
<dbReference type="InterPro" id="IPR003615">
    <property type="entry name" value="HNH_nuc"/>
</dbReference>
<dbReference type="InterPro" id="IPR002711">
    <property type="entry name" value="HNH"/>
</dbReference>
<organism evidence="7 8">
    <name type="scientific">Pseudomonas paracarnis</name>
    <dbReference type="NCBI Taxonomy" id="2750625"/>
    <lineage>
        <taxon>Bacteria</taxon>
        <taxon>Pseudomonadati</taxon>
        <taxon>Pseudomonadota</taxon>
        <taxon>Gammaproteobacteria</taxon>
        <taxon>Pseudomonadales</taxon>
        <taxon>Pseudomonadaceae</taxon>
        <taxon>Pseudomonas</taxon>
    </lineage>
</organism>
<comment type="similarity">
    <text evidence="3">Belongs to the HNH nuclease family.</text>
</comment>
<name>A0ABU6BPM2_9PSED</name>
<evidence type="ECO:0000256" key="2">
    <source>
        <dbReference type="ARBA" id="ARBA00022801"/>
    </source>
</evidence>
<feature type="compositionally biased region" description="Polar residues" evidence="5">
    <location>
        <begin position="14"/>
        <end position="29"/>
    </location>
</feature>